<feature type="domain" description="EB" evidence="1">
    <location>
        <begin position="130"/>
        <end position="176"/>
    </location>
</feature>
<dbReference type="GeneID" id="109412128"/>
<feature type="domain" description="EB" evidence="1">
    <location>
        <begin position="265"/>
        <end position="318"/>
    </location>
</feature>
<dbReference type="PANTHER" id="PTHR39069">
    <property type="entry name" value="ECDYSONE-INDUCIBLE GENE E1, ISOFORM A"/>
    <property type="match status" value="1"/>
</dbReference>
<dbReference type="Proteomes" id="UP000069940">
    <property type="component" value="Unassembled WGS sequence"/>
</dbReference>
<dbReference type="Pfam" id="PF01683">
    <property type="entry name" value="EB"/>
    <property type="match status" value="3"/>
</dbReference>
<reference evidence="3" key="1">
    <citation type="journal article" date="2015" name="Proc. Natl. Acad. Sci. U.S.A.">
        <title>Genome sequence of the Asian Tiger mosquito, Aedes albopictus, reveals insights into its biology, genetics, and evolution.</title>
        <authorList>
            <person name="Chen X.G."/>
            <person name="Jiang X."/>
            <person name="Gu J."/>
            <person name="Xu M."/>
            <person name="Wu Y."/>
            <person name="Deng Y."/>
            <person name="Zhang C."/>
            <person name="Bonizzoni M."/>
            <person name="Dermauw W."/>
            <person name="Vontas J."/>
            <person name="Armbruster P."/>
            <person name="Huang X."/>
            <person name="Yang Y."/>
            <person name="Zhang H."/>
            <person name="He W."/>
            <person name="Peng H."/>
            <person name="Liu Y."/>
            <person name="Wu K."/>
            <person name="Chen J."/>
            <person name="Lirakis M."/>
            <person name="Topalis P."/>
            <person name="Van Leeuwen T."/>
            <person name="Hall A.B."/>
            <person name="Jiang X."/>
            <person name="Thorpe C."/>
            <person name="Mueller R.L."/>
            <person name="Sun C."/>
            <person name="Waterhouse R.M."/>
            <person name="Yan G."/>
            <person name="Tu Z.J."/>
            <person name="Fang X."/>
            <person name="James A.A."/>
        </authorList>
    </citation>
    <scope>NUCLEOTIDE SEQUENCE [LARGE SCALE GENOMIC DNA]</scope>
    <source>
        <strain evidence="3">Foshan</strain>
    </source>
</reference>
<reference evidence="2" key="2">
    <citation type="submission" date="2025-05" db="UniProtKB">
        <authorList>
            <consortium name="EnsemblMetazoa"/>
        </authorList>
    </citation>
    <scope>IDENTIFICATION</scope>
    <source>
        <strain evidence="2">Foshan</strain>
    </source>
</reference>
<feature type="domain" description="EB" evidence="1">
    <location>
        <begin position="178"/>
        <end position="218"/>
    </location>
</feature>
<protein>
    <recommendedName>
        <fullName evidence="1">EB domain-containing protein</fullName>
    </recommendedName>
</protein>
<dbReference type="RefSeq" id="XP_062701777.1">
    <property type="nucleotide sequence ID" value="XM_062845793.1"/>
</dbReference>
<dbReference type="InterPro" id="IPR006149">
    <property type="entry name" value="EB_dom"/>
</dbReference>
<organism evidence="2 3">
    <name type="scientific">Aedes albopictus</name>
    <name type="common">Asian tiger mosquito</name>
    <name type="synonym">Stegomyia albopicta</name>
    <dbReference type="NCBI Taxonomy" id="7160"/>
    <lineage>
        <taxon>Eukaryota</taxon>
        <taxon>Metazoa</taxon>
        <taxon>Ecdysozoa</taxon>
        <taxon>Arthropoda</taxon>
        <taxon>Hexapoda</taxon>
        <taxon>Insecta</taxon>
        <taxon>Pterygota</taxon>
        <taxon>Neoptera</taxon>
        <taxon>Endopterygota</taxon>
        <taxon>Diptera</taxon>
        <taxon>Nematocera</taxon>
        <taxon>Culicoidea</taxon>
        <taxon>Culicidae</taxon>
        <taxon>Culicinae</taxon>
        <taxon>Aedini</taxon>
        <taxon>Aedes</taxon>
        <taxon>Stegomyia</taxon>
    </lineage>
</organism>
<accession>A0ABM2A283</accession>
<keyword evidence="3" id="KW-1185">Reference proteome</keyword>
<dbReference type="PANTHER" id="PTHR39069:SF9">
    <property type="entry name" value="EB DOMAIN-CONTAINING PROTEIN"/>
    <property type="match status" value="1"/>
</dbReference>
<evidence type="ECO:0000259" key="1">
    <source>
        <dbReference type="Pfam" id="PF01683"/>
    </source>
</evidence>
<dbReference type="EnsemblMetazoa" id="AALFPA23_023755.R35402">
    <property type="protein sequence ID" value="AALFPA23_023755.P35402"/>
    <property type="gene ID" value="AALFPA23_023755"/>
</dbReference>
<evidence type="ECO:0000313" key="2">
    <source>
        <dbReference type="EnsemblMetazoa" id="AALFPA23_023755.P35402"/>
    </source>
</evidence>
<sequence length="344" mass="38887">MLSSSRPYLRIHDNGLLLVRFTTLAFFVASAVRPTALGQTFVRRTASVCRTNSDCPSNAYCEHYTPPTGFGVCSCLQGHFMLTHNNTRECIRFATAIGDFCQYDDQCQYLLSTDAECRDNSCQCREGTHYVERERRCYKTSYLGQYCRLTNNCIGDDTYCRDGICVCALGKHPNAGRNLCLPDVYLGEKCFRDEECITENSRCSDDECRCRVSHILNQARNQCLPIAGKLYDLCEEDLQCLHRVPYSRCHISTQLNGDRVGKCTCANGFHEISYKCYPSVYLNGICEEDQNCAINPDTVCIDGRCRCADHMIEVDGQCSTASRNVVLFSIQIVVLLSIIQHLLR</sequence>
<name>A0ABM2A283_AEDAL</name>
<proteinExistence type="predicted"/>
<evidence type="ECO:0000313" key="3">
    <source>
        <dbReference type="Proteomes" id="UP000069940"/>
    </source>
</evidence>